<dbReference type="EMBL" id="JARKNE010000009">
    <property type="protein sequence ID" value="KAK5802256.1"/>
    <property type="molecule type" value="Genomic_DNA"/>
</dbReference>
<dbReference type="PANTHER" id="PTHR47481">
    <property type="match status" value="1"/>
</dbReference>
<dbReference type="PANTHER" id="PTHR47481:SF10">
    <property type="entry name" value="COPIA-LIKE POLYPROTEIN_RETROTRANSPOSON"/>
    <property type="match status" value="1"/>
</dbReference>
<evidence type="ECO:0000313" key="2">
    <source>
        <dbReference type="EMBL" id="KAK5802256.1"/>
    </source>
</evidence>
<comment type="caution">
    <text evidence="2">The sequence shown here is derived from an EMBL/GenBank/DDBJ whole genome shotgun (WGS) entry which is preliminary data.</text>
</comment>
<keyword evidence="1" id="KW-0732">Signal</keyword>
<evidence type="ECO:0000256" key="1">
    <source>
        <dbReference type="SAM" id="SignalP"/>
    </source>
</evidence>
<keyword evidence="3" id="KW-1185">Reference proteome</keyword>
<protein>
    <submittedName>
        <fullName evidence="2">Uncharacterized protein</fullName>
    </submittedName>
</protein>
<name>A0ABR0NMT7_GOSAR</name>
<gene>
    <name evidence="2" type="ORF">PVK06_029841</name>
</gene>
<feature type="signal peptide" evidence="1">
    <location>
        <begin position="1"/>
        <end position="16"/>
    </location>
</feature>
<reference evidence="2 3" key="1">
    <citation type="submission" date="2023-03" db="EMBL/GenBank/DDBJ databases">
        <title>WGS of Gossypium arboreum.</title>
        <authorList>
            <person name="Yu D."/>
        </authorList>
    </citation>
    <scope>NUCLEOTIDE SEQUENCE [LARGE SCALE GENOMIC DNA]</scope>
    <source>
        <tissue evidence="2">Leaf</tissue>
    </source>
</reference>
<proteinExistence type="predicted"/>
<feature type="chain" id="PRO_5046499080" evidence="1">
    <location>
        <begin position="17"/>
        <end position="160"/>
    </location>
</feature>
<organism evidence="2 3">
    <name type="scientific">Gossypium arboreum</name>
    <name type="common">Tree cotton</name>
    <name type="synonym">Gossypium nanking</name>
    <dbReference type="NCBI Taxonomy" id="29729"/>
    <lineage>
        <taxon>Eukaryota</taxon>
        <taxon>Viridiplantae</taxon>
        <taxon>Streptophyta</taxon>
        <taxon>Embryophyta</taxon>
        <taxon>Tracheophyta</taxon>
        <taxon>Spermatophyta</taxon>
        <taxon>Magnoliopsida</taxon>
        <taxon>eudicotyledons</taxon>
        <taxon>Gunneridae</taxon>
        <taxon>Pentapetalae</taxon>
        <taxon>rosids</taxon>
        <taxon>malvids</taxon>
        <taxon>Malvales</taxon>
        <taxon>Malvaceae</taxon>
        <taxon>Malvoideae</taxon>
        <taxon>Gossypium</taxon>
    </lineage>
</organism>
<evidence type="ECO:0000313" key="3">
    <source>
        <dbReference type="Proteomes" id="UP001358586"/>
    </source>
</evidence>
<dbReference type="Proteomes" id="UP001358586">
    <property type="component" value="Chromosome 9"/>
</dbReference>
<accession>A0ABR0NMT7</accession>
<sequence>MAFILCSSFLTSFLHGIIRWMILGSMATTNFTDSATVEPNIVSFSGDRVITSFPRHEEVKLILDGYDLLGLLDGTLPPPARFAHSIDGSLVPNPSTHVFKQQDRFLNLWLLSTISASPLPSFTDAKSACDVWTTAINFFAVDMGAKQSRLRHELHSLNKR</sequence>